<keyword evidence="7" id="KW-1185">Reference proteome</keyword>
<dbReference type="PANTHER" id="PTHR47660:SF3">
    <property type="entry name" value="FINGER DOMAIN PROTEIN, PUTATIVE (AFU_ORTHOLOGUE AFUA_4G03310)-RELATED"/>
    <property type="match status" value="1"/>
</dbReference>
<reference evidence="6 7" key="1">
    <citation type="submission" date="2023-01" db="EMBL/GenBank/DDBJ databases">
        <title>Analysis of 21 Apiospora genomes using comparative genomics revels a genus with tremendous synthesis potential of carbohydrate active enzymes and secondary metabolites.</title>
        <authorList>
            <person name="Sorensen T."/>
        </authorList>
    </citation>
    <scope>NUCLEOTIDE SEQUENCE [LARGE SCALE GENOMIC DNA]</scope>
    <source>
        <strain evidence="6 7">CBS 135458</strain>
    </source>
</reference>
<dbReference type="EMBL" id="JAQQWL010000002">
    <property type="protein sequence ID" value="KAK8087328.1"/>
    <property type="molecule type" value="Genomic_DNA"/>
</dbReference>
<evidence type="ECO:0000256" key="1">
    <source>
        <dbReference type="ARBA" id="ARBA00022723"/>
    </source>
</evidence>
<dbReference type="GeneID" id="92086774"/>
<keyword evidence="3" id="KW-0805">Transcription regulation</keyword>
<dbReference type="Proteomes" id="UP001480595">
    <property type="component" value="Unassembled WGS sequence"/>
</dbReference>
<dbReference type="RefSeq" id="XP_066721852.1">
    <property type="nucleotide sequence ID" value="XM_066853711.1"/>
</dbReference>
<organism evidence="6 7">
    <name type="scientific">Apiospora phragmitis</name>
    <dbReference type="NCBI Taxonomy" id="2905665"/>
    <lineage>
        <taxon>Eukaryota</taxon>
        <taxon>Fungi</taxon>
        <taxon>Dikarya</taxon>
        <taxon>Ascomycota</taxon>
        <taxon>Pezizomycotina</taxon>
        <taxon>Sordariomycetes</taxon>
        <taxon>Xylariomycetidae</taxon>
        <taxon>Amphisphaeriales</taxon>
        <taxon>Apiosporaceae</taxon>
        <taxon>Apiospora</taxon>
    </lineage>
</organism>
<name>A0ABR1WW21_9PEZI</name>
<evidence type="ECO:0000313" key="6">
    <source>
        <dbReference type="EMBL" id="KAK8087328.1"/>
    </source>
</evidence>
<keyword evidence="4" id="KW-0804">Transcription</keyword>
<evidence type="ECO:0000256" key="2">
    <source>
        <dbReference type="ARBA" id="ARBA00022833"/>
    </source>
</evidence>
<evidence type="ECO:0000256" key="3">
    <source>
        <dbReference type="ARBA" id="ARBA00023015"/>
    </source>
</evidence>
<dbReference type="PANTHER" id="PTHR47660">
    <property type="entry name" value="TRANSCRIPTION FACTOR WITH C2H2 AND ZN(2)-CYS(6) DNA BINDING DOMAIN (EUROFUNG)-RELATED-RELATED"/>
    <property type="match status" value="1"/>
</dbReference>
<keyword evidence="5" id="KW-0539">Nucleus</keyword>
<keyword evidence="2" id="KW-0862">Zinc</keyword>
<evidence type="ECO:0000256" key="4">
    <source>
        <dbReference type="ARBA" id="ARBA00023163"/>
    </source>
</evidence>
<evidence type="ECO:0000313" key="7">
    <source>
        <dbReference type="Proteomes" id="UP001480595"/>
    </source>
</evidence>
<gene>
    <name evidence="6" type="ORF">PG994_002302</name>
</gene>
<comment type="caution">
    <text evidence="6">The sequence shown here is derived from an EMBL/GenBank/DDBJ whole genome shotgun (WGS) entry which is preliminary data.</text>
</comment>
<protein>
    <submittedName>
        <fullName evidence="6">Uncharacterized protein</fullName>
    </submittedName>
</protein>
<proteinExistence type="predicted"/>
<feature type="non-terminal residue" evidence="6">
    <location>
        <position position="1"/>
    </location>
</feature>
<keyword evidence="1" id="KW-0479">Metal-binding</keyword>
<accession>A0ABR1WW21</accession>
<evidence type="ECO:0000256" key="5">
    <source>
        <dbReference type="ARBA" id="ARBA00023242"/>
    </source>
</evidence>
<sequence>PPSNNTRSLIRRPKMKTGAQRIASLICHTLKSYPLMMMRDNALPPFIHPIMANPGPEAPDMESLKNCISLMQLLKPELQGNRRLFWRNVRQECERLYKMSAELNPHEVIAALQAISIYIIVRLDDGETESNDIAGLLITTVFVSVSALKTLSMELGRTDFGQESVLSNKTPDVTWRHWIFVESGRRLCVLYQIVNMVVIFEPAAMCDLESIGIILSPLPARKQLWEADTAGQWMARIEKDLGAQTDYGMAVNGDFVKVSETPQSGTVAYGVTRNRQTAE</sequence>